<comment type="caution">
    <text evidence="2">The sequence shown here is derived from an EMBL/GenBank/DDBJ whole genome shotgun (WGS) entry which is preliminary data.</text>
</comment>
<keyword evidence="3" id="KW-1185">Reference proteome</keyword>
<accession>A0A4C2AAB6</accession>
<feature type="compositionally biased region" description="Polar residues" evidence="1">
    <location>
        <begin position="7"/>
        <end position="20"/>
    </location>
</feature>
<dbReference type="AlphaFoldDB" id="A0A4C2AAB6"/>
<proteinExistence type="predicted"/>
<protein>
    <submittedName>
        <fullName evidence="2">Uncharacterized protein</fullName>
    </submittedName>
</protein>
<feature type="region of interest" description="Disordered" evidence="1">
    <location>
        <begin position="1"/>
        <end position="25"/>
    </location>
</feature>
<evidence type="ECO:0000256" key="1">
    <source>
        <dbReference type="SAM" id="MobiDB-lite"/>
    </source>
</evidence>
<sequence>MVEANPVNASRSAETSNTYLPQARAAVPASQQTQKIGLNIETTQIKSVDGRQIMYACQYRQAKHKRLSKSTGFKHTSTAPEALMDIISKNMLEFRTLQGVPGTYCSLAIELPKRIITEDFGKWYPLRVCGTIYTTRTRQPRNQNDASTDLGQNHDSWDENLPEFMLTVQHQ</sequence>
<organism evidence="2 3">
    <name type="scientific">Eumeta variegata</name>
    <name type="common">Bagworm moth</name>
    <name type="synonym">Eumeta japonica</name>
    <dbReference type="NCBI Taxonomy" id="151549"/>
    <lineage>
        <taxon>Eukaryota</taxon>
        <taxon>Metazoa</taxon>
        <taxon>Ecdysozoa</taxon>
        <taxon>Arthropoda</taxon>
        <taxon>Hexapoda</taxon>
        <taxon>Insecta</taxon>
        <taxon>Pterygota</taxon>
        <taxon>Neoptera</taxon>
        <taxon>Endopterygota</taxon>
        <taxon>Lepidoptera</taxon>
        <taxon>Glossata</taxon>
        <taxon>Ditrysia</taxon>
        <taxon>Tineoidea</taxon>
        <taxon>Psychidae</taxon>
        <taxon>Oiketicinae</taxon>
        <taxon>Eumeta</taxon>
    </lineage>
</organism>
<dbReference type="Proteomes" id="UP000299102">
    <property type="component" value="Unassembled WGS sequence"/>
</dbReference>
<name>A0A4C2AAB6_EUMVA</name>
<gene>
    <name evidence="2" type="ORF">EVAR_103779_1</name>
</gene>
<evidence type="ECO:0000313" key="3">
    <source>
        <dbReference type="Proteomes" id="UP000299102"/>
    </source>
</evidence>
<dbReference type="EMBL" id="BGZK01002767">
    <property type="protein sequence ID" value="GBP96313.1"/>
    <property type="molecule type" value="Genomic_DNA"/>
</dbReference>
<evidence type="ECO:0000313" key="2">
    <source>
        <dbReference type="EMBL" id="GBP96313.1"/>
    </source>
</evidence>
<reference evidence="2 3" key="1">
    <citation type="journal article" date="2019" name="Commun. Biol.">
        <title>The bagworm genome reveals a unique fibroin gene that provides high tensile strength.</title>
        <authorList>
            <person name="Kono N."/>
            <person name="Nakamura H."/>
            <person name="Ohtoshi R."/>
            <person name="Tomita M."/>
            <person name="Numata K."/>
            <person name="Arakawa K."/>
        </authorList>
    </citation>
    <scope>NUCLEOTIDE SEQUENCE [LARGE SCALE GENOMIC DNA]</scope>
</reference>